<accession>A0AA51X602</accession>
<evidence type="ECO:0000313" key="1">
    <source>
        <dbReference type="EMBL" id="WMS86752.1"/>
    </source>
</evidence>
<reference evidence="1 2" key="1">
    <citation type="submission" date="2023-08" db="EMBL/GenBank/DDBJ databases">
        <title>Pleionea litopenaei sp. nov., isolated from stomach of juvenile Litopenaeus vannamei.</title>
        <authorList>
            <person name="Rho A.M."/>
            <person name="Hwang C.Y."/>
        </authorList>
    </citation>
    <scope>NUCLEOTIDE SEQUENCE [LARGE SCALE GENOMIC DNA]</scope>
    <source>
        <strain evidence="1 2">HL-JVS1</strain>
    </source>
</reference>
<evidence type="ECO:0000313" key="2">
    <source>
        <dbReference type="Proteomes" id="UP001239782"/>
    </source>
</evidence>
<dbReference type="KEGG" id="plei:Q9312_16140"/>
<keyword evidence="2" id="KW-1185">Reference proteome</keyword>
<dbReference type="AlphaFoldDB" id="A0AA51X602"/>
<name>A0AA51X602_9GAMM</name>
<protein>
    <recommendedName>
        <fullName evidence="3">SpoIIAA-like protein</fullName>
    </recommendedName>
</protein>
<dbReference type="RefSeq" id="WP_309201897.1">
    <property type="nucleotide sequence ID" value="NZ_CP133548.1"/>
</dbReference>
<gene>
    <name evidence="1" type="ORF">Q9312_16140</name>
</gene>
<dbReference type="Proteomes" id="UP001239782">
    <property type="component" value="Chromosome"/>
</dbReference>
<organism evidence="1 2">
    <name type="scientific">Pleionea litopenaei</name>
    <dbReference type="NCBI Taxonomy" id="3070815"/>
    <lineage>
        <taxon>Bacteria</taxon>
        <taxon>Pseudomonadati</taxon>
        <taxon>Pseudomonadota</taxon>
        <taxon>Gammaproteobacteria</taxon>
        <taxon>Oceanospirillales</taxon>
        <taxon>Pleioneaceae</taxon>
        <taxon>Pleionea</taxon>
    </lineage>
</organism>
<evidence type="ECO:0008006" key="3">
    <source>
        <dbReference type="Google" id="ProtNLM"/>
    </source>
</evidence>
<dbReference type="EMBL" id="CP133548">
    <property type="protein sequence ID" value="WMS86752.1"/>
    <property type="molecule type" value="Genomic_DNA"/>
</dbReference>
<sequence>MIKHQVTFREQGFFELTFIGEVTIDEVIRVYSSCFEHPDFRLGSSYLCDYRRGFPNVDLRDMETLASFAQKITQFATRKYRIAALAQNPLELEFFEIWRQFSVRIANEEFETFSDYEQAVKWLTQ</sequence>
<proteinExistence type="predicted"/>